<dbReference type="GO" id="GO:0008233">
    <property type="term" value="F:peptidase activity"/>
    <property type="evidence" value="ECO:0007669"/>
    <property type="project" value="UniProtKB-KW"/>
</dbReference>
<dbReference type="InterPro" id="IPR023828">
    <property type="entry name" value="Peptidase_S8_Ser-AS"/>
</dbReference>
<dbReference type="RefSeq" id="WP_042221295.1">
    <property type="nucleotide sequence ID" value="NZ_BAAABQ010000009.1"/>
</dbReference>
<dbReference type="Gene3D" id="3.40.50.200">
    <property type="entry name" value="Peptidase S8/S53 domain"/>
    <property type="match status" value="1"/>
</dbReference>
<accession>A0ABR6BIE3</accession>
<evidence type="ECO:0000256" key="5">
    <source>
        <dbReference type="PROSITE-ProRule" id="PRU01240"/>
    </source>
</evidence>
<feature type="domain" description="Peptidase S8/S53" evidence="8">
    <location>
        <begin position="152"/>
        <end position="455"/>
    </location>
</feature>
<evidence type="ECO:0000313" key="9">
    <source>
        <dbReference type="EMBL" id="MBA8926648.1"/>
    </source>
</evidence>
<dbReference type="PROSITE" id="PS00136">
    <property type="entry name" value="SUBTILASE_ASP"/>
    <property type="match status" value="1"/>
</dbReference>
<gene>
    <name evidence="9" type="ORF">BC739_003847</name>
    <name evidence="10" type="ORF">BC739_008609</name>
</gene>
<evidence type="ECO:0000313" key="10">
    <source>
        <dbReference type="EMBL" id="MBA8931357.1"/>
    </source>
</evidence>
<dbReference type="InterPro" id="IPR022398">
    <property type="entry name" value="Peptidase_S8_His-AS"/>
</dbReference>
<reference evidence="9 11" key="1">
    <citation type="submission" date="2020-08" db="EMBL/GenBank/DDBJ databases">
        <title>Genomic Encyclopedia of Archaeal and Bacterial Type Strains, Phase II (KMG-II): from individual species to whole genera.</title>
        <authorList>
            <person name="Goeker M."/>
        </authorList>
    </citation>
    <scope>NUCLEOTIDE SEQUENCE [LARGE SCALE GENOMIC DNA]</scope>
    <source>
        <strain evidence="9 11">DSM 43850</strain>
    </source>
</reference>
<keyword evidence="4 5" id="KW-0720">Serine protease</keyword>
<feature type="signal peptide" evidence="7">
    <location>
        <begin position="1"/>
        <end position="24"/>
    </location>
</feature>
<dbReference type="PRINTS" id="PR00723">
    <property type="entry name" value="SUBTILISIN"/>
</dbReference>
<keyword evidence="11" id="KW-1185">Reference proteome</keyword>
<dbReference type="Proteomes" id="UP000517916">
    <property type="component" value="Unassembled WGS sequence"/>
</dbReference>
<dbReference type="EMBL" id="JACJID010000009">
    <property type="protein sequence ID" value="MBA8931357.1"/>
    <property type="molecule type" value="Genomic_DNA"/>
</dbReference>
<evidence type="ECO:0000313" key="11">
    <source>
        <dbReference type="Proteomes" id="UP000517916"/>
    </source>
</evidence>
<evidence type="ECO:0000256" key="2">
    <source>
        <dbReference type="ARBA" id="ARBA00022670"/>
    </source>
</evidence>
<dbReference type="PANTHER" id="PTHR43806:SF11">
    <property type="entry name" value="CEREVISIN-RELATED"/>
    <property type="match status" value="1"/>
</dbReference>
<dbReference type="SUPFAM" id="SSF52743">
    <property type="entry name" value="Subtilisin-like"/>
    <property type="match status" value="1"/>
</dbReference>
<feature type="active site" description="Charge relay system" evidence="5">
    <location>
        <position position="201"/>
    </location>
</feature>
<evidence type="ECO:0000256" key="1">
    <source>
        <dbReference type="ARBA" id="ARBA00011073"/>
    </source>
</evidence>
<evidence type="ECO:0000259" key="8">
    <source>
        <dbReference type="Pfam" id="PF00082"/>
    </source>
</evidence>
<dbReference type="PROSITE" id="PS51892">
    <property type="entry name" value="SUBTILASE"/>
    <property type="match status" value="1"/>
</dbReference>
<dbReference type="InterPro" id="IPR023827">
    <property type="entry name" value="Peptidase_S8_Asp-AS"/>
</dbReference>
<dbReference type="GO" id="GO:0006508">
    <property type="term" value="P:proteolysis"/>
    <property type="evidence" value="ECO:0007669"/>
    <property type="project" value="UniProtKB-KW"/>
</dbReference>
<keyword evidence="2 5" id="KW-0645">Protease</keyword>
<dbReference type="InterPro" id="IPR050131">
    <property type="entry name" value="Peptidase_S8_subtilisin-like"/>
</dbReference>
<name>A0ABR6BIE3_9PSEU</name>
<protein>
    <submittedName>
        <fullName evidence="9">Subtilisin family serine protease</fullName>
    </submittedName>
</protein>
<dbReference type="PANTHER" id="PTHR43806">
    <property type="entry name" value="PEPTIDASE S8"/>
    <property type="match status" value="1"/>
</dbReference>
<evidence type="ECO:0000256" key="7">
    <source>
        <dbReference type="SAM" id="SignalP"/>
    </source>
</evidence>
<dbReference type="InterPro" id="IPR036852">
    <property type="entry name" value="Peptidase_S8/S53_dom_sf"/>
</dbReference>
<proteinExistence type="inferred from homology"/>
<feature type="active site" description="Charge relay system" evidence="5">
    <location>
        <position position="397"/>
    </location>
</feature>
<comment type="caution">
    <text evidence="9">The sequence shown here is derived from an EMBL/GenBank/DDBJ whole genome shotgun (WGS) entry which is preliminary data.</text>
</comment>
<dbReference type="PROSITE" id="PS00137">
    <property type="entry name" value="SUBTILASE_HIS"/>
    <property type="match status" value="1"/>
</dbReference>
<evidence type="ECO:0000256" key="4">
    <source>
        <dbReference type="ARBA" id="ARBA00022825"/>
    </source>
</evidence>
<dbReference type="InterPro" id="IPR000209">
    <property type="entry name" value="Peptidase_S8/S53_dom"/>
</dbReference>
<organism evidence="9 11">
    <name type="scientific">Kutzneria viridogrisea</name>
    <dbReference type="NCBI Taxonomy" id="47990"/>
    <lineage>
        <taxon>Bacteria</taxon>
        <taxon>Bacillati</taxon>
        <taxon>Actinomycetota</taxon>
        <taxon>Actinomycetes</taxon>
        <taxon>Pseudonocardiales</taxon>
        <taxon>Pseudonocardiaceae</taxon>
        <taxon>Kutzneria</taxon>
    </lineage>
</organism>
<comment type="similarity">
    <text evidence="1 5 6">Belongs to the peptidase S8 family.</text>
</comment>
<dbReference type="EMBL" id="JACJID010000002">
    <property type="protein sequence ID" value="MBA8926648.1"/>
    <property type="molecule type" value="Genomic_DNA"/>
</dbReference>
<evidence type="ECO:0000256" key="6">
    <source>
        <dbReference type="RuleBase" id="RU003355"/>
    </source>
</evidence>
<dbReference type="Pfam" id="PF00082">
    <property type="entry name" value="Peptidase_S8"/>
    <property type="match status" value="1"/>
</dbReference>
<dbReference type="InterPro" id="IPR015500">
    <property type="entry name" value="Peptidase_S8_subtilisin-rel"/>
</dbReference>
<sequence length="465" mass="47183">MRSLLTVLTAVGLAAIALAPTAGAAPAAPAHACDTTSTEYTYVVLYPQGTPRFVANTEVGFDCGKLVTYYQRIGVAVATSRNADFAARLGTDRAYSARKDLPTAAALASRKSSVESVTSTVDAAPAADLSGQQWDMDAIGAKKANKLNPGSRRVTVGVLDSGVDATHPDLAKAVDPSKSAGCLTGKPDTTPAAWAPTTSAHGTHVAGTIAAADDGSGVSGIAPGVRVASVKVVSDDGYIFPESAVCGFMWAAENDMQVTNNSYYVDPGFYFCDNKPGDSAAYEAIRRAVAYSTREGVLNVAAAGNEALDITNPTTDPVRTKNPVDKHCKTLPGGLSDVVSVSAVGYNGTKSGYSDWGGVDVTAPGGDGAQVPPAGKGPACPVSTLPGGKYGSMCGTSMASPHAVGVLALLASSHPYAGPSELRSLLHRQATPVACPSGVATCTGPAANNSYYGHGLVNALAAVQR</sequence>
<feature type="chain" id="PRO_5045032011" evidence="7">
    <location>
        <begin position="25"/>
        <end position="465"/>
    </location>
</feature>
<feature type="active site" description="Charge relay system" evidence="5">
    <location>
        <position position="160"/>
    </location>
</feature>
<keyword evidence="7" id="KW-0732">Signal</keyword>
<evidence type="ECO:0000256" key="3">
    <source>
        <dbReference type="ARBA" id="ARBA00022801"/>
    </source>
</evidence>
<keyword evidence="3 5" id="KW-0378">Hydrolase</keyword>
<dbReference type="PROSITE" id="PS00138">
    <property type="entry name" value="SUBTILASE_SER"/>
    <property type="match status" value="1"/>
</dbReference>